<gene>
    <name evidence="3" type="ORF">XNOV1_A003062</name>
</gene>
<dbReference type="EMBL" id="OY660884">
    <property type="protein sequence ID" value="CAJ1084197.1"/>
    <property type="molecule type" value="Genomic_DNA"/>
</dbReference>
<accession>A0AAV1HIG7</accession>
<protein>
    <submittedName>
        <fullName evidence="3">Uncharacterized protein LOC115356742</fullName>
    </submittedName>
</protein>
<dbReference type="Gene3D" id="1.10.10.60">
    <property type="entry name" value="Homeodomain-like"/>
    <property type="match status" value="1"/>
</dbReference>
<organism evidence="3 4">
    <name type="scientific">Xyrichtys novacula</name>
    <name type="common">Pearly razorfish</name>
    <name type="synonym">Hemipteronotus novacula</name>
    <dbReference type="NCBI Taxonomy" id="13765"/>
    <lineage>
        <taxon>Eukaryota</taxon>
        <taxon>Metazoa</taxon>
        <taxon>Chordata</taxon>
        <taxon>Craniata</taxon>
        <taxon>Vertebrata</taxon>
        <taxon>Euteleostomi</taxon>
        <taxon>Actinopterygii</taxon>
        <taxon>Neopterygii</taxon>
        <taxon>Teleostei</taxon>
        <taxon>Neoteleostei</taxon>
        <taxon>Acanthomorphata</taxon>
        <taxon>Eupercaria</taxon>
        <taxon>Labriformes</taxon>
        <taxon>Labridae</taxon>
        <taxon>Xyrichtys</taxon>
    </lineage>
</organism>
<evidence type="ECO:0000313" key="4">
    <source>
        <dbReference type="Proteomes" id="UP001178508"/>
    </source>
</evidence>
<keyword evidence="4" id="KW-1185">Reference proteome</keyword>
<name>A0AAV1HIG7_XYRNO</name>
<dbReference type="InterPro" id="IPR044822">
    <property type="entry name" value="Myb_DNA-bind_4"/>
</dbReference>
<reference evidence="3" key="1">
    <citation type="submission" date="2023-08" db="EMBL/GenBank/DDBJ databases">
        <authorList>
            <person name="Alioto T."/>
            <person name="Alioto T."/>
            <person name="Gomez Garrido J."/>
        </authorList>
    </citation>
    <scope>NUCLEOTIDE SEQUENCE</scope>
</reference>
<feature type="domain" description="Myb/SANT-like DNA-binding" evidence="2">
    <location>
        <begin position="11"/>
        <end position="101"/>
    </location>
</feature>
<dbReference type="Proteomes" id="UP001178508">
    <property type="component" value="Chromosome 21"/>
</dbReference>
<evidence type="ECO:0000313" key="3">
    <source>
        <dbReference type="EMBL" id="CAJ1084197.1"/>
    </source>
</evidence>
<dbReference type="Pfam" id="PF13837">
    <property type="entry name" value="Myb_DNA-bind_4"/>
    <property type="match status" value="1"/>
</dbReference>
<evidence type="ECO:0000256" key="1">
    <source>
        <dbReference type="SAM" id="MobiDB-lite"/>
    </source>
</evidence>
<sequence>MAGKAGGPAFTWTREMNEKFIRLRGERENLFTGARNSAAAGWRAVLTELRLLGKVTPLQAKRKWENLKRKYKDCKEHPTGAGAGGAVTAATWPLFILMDEILGQRPSMKPPDIKNQQQAEARSQERMDRMLALLEKMADRN</sequence>
<feature type="region of interest" description="Disordered" evidence="1">
    <location>
        <begin position="106"/>
        <end position="126"/>
    </location>
</feature>
<proteinExistence type="predicted"/>
<dbReference type="AlphaFoldDB" id="A0AAV1HIG7"/>
<evidence type="ECO:0000259" key="2">
    <source>
        <dbReference type="Pfam" id="PF13837"/>
    </source>
</evidence>